<dbReference type="InParanoid" id="A0A7J8FYL5"/>
<keyword evidence="4" id="KW-1185">Reference proteome</keyword>
<proteinExistence type="predicted"/>
<feature type="chain" id="PRO_5029619268" evidence="2">
    <location>
        <begin position="19"/>
        <end position="163"/>
    </location>
</feature>
<protein>
    <submittedName>
        <fullName evidence="3">Uncharacterized protein</fullName>
    </submittedName>
</protein>
<feature type="region of interest" description="Disordered" evidence="1">
    <location>
        <begin position="139"/>
        <end position="163"/>
    </location>
</feature>
<evidence type="ECO:0000313" key="4">
    <source>
        <dbReference type="Proteomes" id="UP000550707"/>
    </source>
</evidence>
<gene>
    <name evidence="3" type="ORF">HJG59_008211</name>
</gene>
<accession>A0A7J8FYL5</accession>
<dbReference type="EMBL" id="JACASF010000010">
    <property type="protein sequence ID" value="KAF6452904.1"/>
    <property type="molecule type" value="Genomic_DNA"/>
</dbReference>
<name>A0A7J8FYL5_MOLMO</name>
<sequence>MGPLTLLFLALAFGPCLLRLLSSLLQNRLKAFTSQTVNEILMLSHYQPLTRSSGPDHAYMGPLPLRRPCPARSSQKDICAPLSLSQSRECPMAWGTGTRQSARPLSPCSALSPTLNGLPRAYRLTPILSIHIPEAPCITPAGPNPKGQIPAATGRYKRHKPLH</sequence>
<comment type="caution">
    <text evidence="3">The sequence shown here is derived from an EMBL/GenBank/DDBJ whole genome shotgun (WGS) entry which is preliminary data.</text>
</comment>
<feature type="signal peptide" evidence="2">
    <location>
        <begin position="1"/>
        <end position="18"/>
    </location>
</feature>
<dbReference type="AlphaFoldDB" id="A0A7J8FYL5"/>
<keyword evidence="2" id="KW-0732">Signal</keyword>
<organism evidence="3 4">
    <name type="scientific">Molossus molossus</name>
    <name type="common">Pallas' mastiff bat</name>
    <name type="synonym">Vespertilio molossus</name>
    <dbReference type="NCBI Taxonomy" id="27622"/>
    <lineage>
        <taxon>Eukaryota</taxon>
        <taxon>Metazoa</taxon>
        <taxon>Chordata</taxon>
        <taxon>Craniata</taxon>
        <taxon>Vertebrata</taxon>
        <taxon>Euteleostomi</taxon>
        <taxon>Mammalia</taxon>
        <taxon>Eutheria</taxon>
        <taxon>Laurasiatheria</taxon>
        <taxon>Chiroptera</taxon>
        <taxon>Yangochiroptera</taxon>
        <taxon>Molossidae</taxon>
        <taxon>Molossus</taxon>
    </lineage>
</organism>
<evidence type="ECO:0000256" key="2">
    <source>
        <dbReference type="SAM" id="SignalP"/>
    </source>
</evidence>
<reference evidence="3 4" key="1">
    <citation type="journal article" date="2020" name="Nature">
        <title>Six reference-quality genomes reveal evolution of bat adaptations.</title>
        <authorList>
            <person name="Jebb D."/>
            <person name="Huang Z."/>
            <person name="Pippel M."/>
            <person name="Hughes G.M."/>
            <person name="Lavrichenko K."/>
            <person name="Devanna P."/>
            <person name="Winkler S."/>
            <person name="Jermiin L.S."/>
            <person name="Skirmuntt E.C."/>
            <person name="Katzourakis A."/>
            <person name="Burkitt-Gray L."/>
            <person name="Ray D.A."/>
            <person name="Sullivan K.A.M."/>
            <person name="Roscito J.G."/>
            <person name="Kirilenko B.M."/>
            <person name="Davalos L.M."/>
            <person name="Corthals A.P."/>
            <person name="Power M.L."/>
            <person name="Jones G."/>
            <person name="Ransome R.D."/>
            <person name="Dechmann D.K.N."/>
            <person name="Locatelli A.G."/>
            <person name="Puechmaille S.J."/>
            <person name="Fedrigo O."/>
            <person name="Jarvis E.D."/>
            <person name="Hiller M."/>
            <person name="Vernes S.C."/>
            <person name="Myers E.W."/>
            <person name="Teeling E.C."/>
        </authorList>
    </citation>
    <scope>NUCLEOTIDE SEQUENCE [LARGE SCALE GENOMIC DNA]</scope>
    <source>
        <strain evidence="3">MMolMol1</strain>
        <tissue evidence="3">Muscle</tissue>
    </source>
</reference>
<evidence type="ECO:0000313" key="3">
    <source>
        <dbReference type="EMBL" id="KAF6452904.1"/>
    </source>
</evidence>
<dbReference type="Proteomes" id="UP000550707">
    <property type="component" value="Unassembled WGS sequence"/>
</dbReference>
<evidence type="ECO:0000256" key="1">
    <source>
        <dbReference type="SAM" id="MobiDB-lite"/>
    </source>
</evidence>